<dbReference type="SMART" id="SM00387">
    <property type="entry name" value="HATPase_c"/>
    <property type="match status" value="1"/>
</dbReference>
<keyword evidence="4" id="KW-1133">Transmembrane helix</keyword>
<evidence type="ECO:0000256" key="3">
    <source>
        <dbReference type="ARBA" id="ARBA00022553"/>
    </source>
</evidence>
<dbReference type="EMBL" id="MOEN01000005">
    <property type="protein sequence ID" value="OMH41005.1"/>
    <property type="molecule type" value="Genomic_DNA"/>
</dbReference>
<name>A0A1R1MMG0_9BACT</name>
<keyword evidence="4" id="KW-0472">Membrane</keyword>
<comment type="caution">
    <text evidence="6">The sequence shown here is derived from an EMBL/GenBank/DDBJ whole genome shotgun (WGS) entry which is preliminary data.</text>
</comment>
<dbReference type="CDD" id="cd00075">
    <property type="entry name" value="HATPase"/>
    <property type="match status" value="1"/>
</dbReference>
<dbReference type="STRING" id="1914305.BLW93_02200"/>
<dbReference type="Gene3D" id="3.30.565.10">
    <property type="entry name" value="Histidine kinase-like ATPase, C-terminal domain"/>
    <property type="match status" value="1"/>
</dbReference>
<feature type="domain" description="Histidine kinase" evidence="5">
    <location>
        <begin position="180"/>
        <end position="379"/>
    </location>
</feature>
<proteinExistence type="predicted"/>
<evidence type="ECO:0000256" key="2">
    <source>
        <dbReference type="ARBA" id="ARBA00012438"/>
    </source>
</evidence>
<keyword evidence="3" id="KW-0597">Phosphoprotein</keyword>
<dbReference type="InterPro" id="IPR003594">
    <property type="entry name" value="HATPase_dom"/>
</dbReference>
<keyword evidence="7" id="KW-1185">Reference proteome</keyword>
<dbReference type="Pfam" id="PF02518">
    <property type="entry name" value="HATPase_c"/>
    <property type="match status" value="1"/>
</dbReference>
<dbReference type="PANTHER" id="PTHR43547">
    <property type="entry name" value="TWO-COMPONENT HISTIDINE KINASE"/>
    <property type="match status" value="1"/>
</dbReference>
<dbReference type="InterPro" id="IPR004358">
    <property type="entry name" value="Sig_transdc_His_kin-like_C"/>
</dbReference>
<protein>
    <recommendedName>
        <fullName evidence="2">histidine kinase</fullName>
        <ecNumber evidence="2">2.7.13.3</ecNumber>
    </recommendedName>
</protein>
<evidence type="ECO:0000259" key="5">
    <source>
        <dbReference type="PROSITE" id="PS50109"/>
    </source>
</evidence>
<evidence type="ECO:0000313" key="6">
    <source>
        <dbReference type="EMBL" id="OMH41005.1"/>
    </source>
</evidence>
<dbReference type="InterPro" id="IPR005467">
    <property type="entry name" value="His_kinase_dom"/>
</dbReference>
<dbReference type="PRINTS" id="PR00344">
    <property type="entry name" value="BCTRLSENSOR"/>
</dbReference>
<dbReference type="PROSITE" id="PS50109">
    <property type="entry name" value="HIS_KIN"/>
    <property type="match status" value="1"/>
</dbReference>
<dbReference type="InterPro" id="IPR036890">
    <property type="entry name" value="HATPase_C_sf"/>
</dbReference>
<dbReference type="Proteomes" id="UP000187408">
    <property type="component" value="Unassembled WGS sequence"/>
</dbReference>
<dbReference type="EC" id="2.7.13.3" evidence="2"/>
<comment type="catalytic activity">
    <reaction evidence="1">
        <text>ATP + protein L-histidine = ADP + protein N-phospho-L-histidine.</text>
        <dbReference type="EC" id="2.7.13.3"/>
    </reaction>
</comment>
<dbReference type="RefSeq" id="WP_076712485.1">
    <property type="nucleotide sequence ID" value="NZ_MOEN01000005.1"/>
</dbReference>
<organism evidence="6 7">
    <name type="scientific">Desulfurobacterium indicum</name>
    <dbReference type="NCBI Taxonomy" id="1914305"/>
    <lineage>
        <taxon>Bacteria</taxon>
        <taxon>Pseudomonadati</taxon>
        <taxon>Aquificota</taxon>
        <taxon>Aquificia</taxon>
        <taxon>Desulfurobacteriales</taxon>
        <taxon>Desulfurobacteriaceae</taxon>
        <taxon>Desulfurobacterium</taxon>
    </lineage>
</organism>
<evidence type="ECO:0000313" key="7">
    <source>
        <dbReference type="Proteomes" id="UP000187408"/>
    </source>
</evidence>
<dbReference type="SUPFAM" id="SSF55874">
    <property type="entry name" value="ATPase domain of HSP90 chaperone/DNA topoisomerase II/histidine kinase"/>
    <property type="match status" value="1"/>
</dbReference>
<accession>A0A1R1MMG0</accession>
<reference evidence="6 7" key="1">
    <citation type="submission" date="2016-10" db="EMBL/GenBank/DDBJ databases">
        <title>Genome sequence of a sulfur-reducing bacterium Desulfurobacterium indicum K6013.</title>
        <authorList>
            <person name="Cao J."/>
            <person name="Shao Z."/>
            <person name="Alain K."/>
            <person name="Jebbar M."/>
        </authorList>
    </citation>
    <scope>NUCLEOTIDE SEQUENCE [LARGE SCALE GENOMIC DNA]</scope>
    <source>
        <strain evidence="6 7">K6013</strain>
    </source>
</reference>
<dbReference type="OrthoDB" id="9815750at2"/>
<feature type="transmembrane region" description="Helical" evidence="4">
    <location>
        <begin position="9"/>
        <end position="29"/>
    </location>
</feature>
<dbReference type="GO" id="GO:0000155">
    <property type="term" value="F:phosphorelay sensor kinase activity"/>
    <property type="evidence" value="ECO:0007669"/>
    <property type="project" value="TreeGrafter"/>
</dbReference>
<gene>
    <name evidence="6" type="ORF">BLW93_02200</name>
</gene>
<keyword evidence="4" id="KW-0812">Transmembrane</keyword>
<feature type="transmembrane region" description="Helical" evidence="4">
    <location>
        <begin position="129"/>
        <end position="155"/>
    </location>
</feature>
<evidence type="ECO:0000256" key="1">
    <source>
        <dbReference type="ARBA" id="ARBA00000085"/>
    </source>
</evidence>
<dbReference type="AlphaFoldDB" id="A0A1R1MMG0"/>
<evidence type="ECO:0000256" key="4">
    <source>
        <dbReference type="SAM" id="Phobius"/>
    </source>
</evidence>
<dbReference type="PANTHER" id="PTHR43547:SF2">
    <property type="entry name" value="HYBRID SIGNAL TRANSDUCTION HISTIDINE KINASE C"/>
    <property type="match status" value="1"/>
</dbReference>
<sequence length="380" mass="43498">MEYRKEKSYLLIPLFLTALLMVFFSYNFYRLRLEWNSFFQIAVKNEADRVKSLVASTVGGGGDPIESLSSYVENSRLLKGIKVEFEGREIVVPGSDFSGDFEKIEISSQPFKLYLFFDTSYRKEINRHILFQFLVGLLINILLLLGIAFSLRLYFSQKLSFDKEKHEKERLKSVSIAISSILHEVKNALSRLNMLAYRVSKESSSRYARLMQSEVQKLGLFVEEASKINKPIVLNREMVSLRKLLFDVVSEFSDVAQAEEVKINLNVNADIPVFIDKDKFLIVLRNLIKNAIEAVAEKEGDRMVEIAVEKDGNLVRVYIKDNGGYLPDEIFKPFKTTKEGGFGLGLYNSRRIVKAHGGRLEAYVKDGWTIMLIEIPQNIA</sequence>